<organism evidence="7 8">
    <name type="scientific">Candidatus Brocadia sinica JPN1</name>
    <dbReference type="NCBI Taxonomy" id="1197129"/>
    <lineage>
        <taxon>Bacteria</taxon>
        <taxon>Pseudomonadati</taxon>
        <taxon>Planctomycetota</taxon>
        <taxon>Candidatus Brocadiia</taxon>
        <taxon>Candidatus Brocadiales</taxon>
        <taxon>Candidatus Brocadiaceae</taxon>
        <taxon>Candidatus Brocadia</taxon>
    </lineage>
</organism>
<sequence length="161" mass="18798">MQKKELKQMENVLLNRKEVLLRELEERVEKYRDTNSGKMTDIAEIASSSSTDELEITVAEEDARELKQIEDALARIRAGHYGVCEQCGQMIKKARLKAIPFATLCVSCKEEEEREYDEKATQMRYDAEDIIDKPEHGETDEIDRRYLGKKIIELERDDNRN</sequence>
<dbReference type="SUPFAM" id="SSF57716">
    <property type="entry name" value="Glucocorticoid receptor-like (DNA-binding domain)"/>
    <property type="match status" value="1"/>
</dbReference>
<evidence type="ECO:0000313" key="8">
    <source>
        <dbReference type="Proteomes" id="UP000032309"/>
    </source>
</evidence>
<reference evidence="8" key="1">
    <citation type="journal article" date="2015" name="Genome Announc.">
        <title>Draft Genome Sequence of an Anaerobic Ammonium-Oxidizing Bacterium, "Candidatus Brocadia sinica".</title>
        <authorList>
            <person name="Oshiki M."/>
            <person name="Shinyako-Hata K."/>
            <person name="Satoh H."/>
            <person name="Okabe S."/>
        </authorList>
    </citation>
    <scope>NUCLEOTIDE SEQUENCE [LARGE SCALE GENOMIC DNA]</scope>
    <source>
        <strain evidence="8">JPN1</strain>
    </source>
</reference>
<dbReference type="PROSITE" id="PS51128">
    <property type="entry name" value="ZF_DKSA_2"/>
    <property type="match status" value="1"/>
</dbReference>
<feature type="coiled-coil region" evidence="5">
    <location>
        <begin position="14"/>
        <end position="41"/>
    </location>
</feature>
<evidence type="ECO:0000256" key="4">
    <source>
        <dbReference type="PROSITE-ProRule" id="PRU00510"/>
    </source>
</evidence>
<comment type="caution">
    <text evidence="7">The sequence shown here is derived from an EMBL/GenBank/DDBJ whole genome shotgun (WGS) entry which is preliminary data.</text>
</comment>
<dbReference type="PANTHER" id="PTHR33823:SF4">
    <property type="entry name" value="GENERAL STRESS PROTEIN 16O"/>
    <property type="match status" value="1"/>
</dbReference>
<protein>
    <submittedName>
        <fullName evidence="7">DnaK suppressor protein</fullName>
    </submittedName>
</protein>
<proteinExistence type="predicted"/>
<keyword evidence="3" id="KW-0862">Zinc</keyword>
<name>A0ABQ0JVF5_9BACT</name>
<dbReference type="InterPro" id="IPR000962">
    <property type="entry name" value="Znf_DskA_TraR"/>
</dbReference>
<dbReference type="PRINTS" id="PR00618">
    <property type="entry name" value="DKSAZNFINGER"/>
</dbReference>
<gene>
    <name evidence="7" type="ORF">BROSI_A1242</name>
</gene>
<evidence type="ECO:0000256" key="1">
    <source>
        <dbReference type="ARBA" id="ARBA00022723"/>
    </source>
</evidence>
<evidence type="ECO:0000256" key="2">
    <source>
        <dbReference type="ARBA" id="ARBA00022771"/>
    </source>
</evidence>
<keyword evidence="8" id="KW-1185">Reference proteome</keyword>
<dbReference type="SUPFAM" id="SSF109635">
    <property type="entry name" value="DnaK suppressor protein DksA, alpha-hairpin domain"/>
    <property type="match status" value="1"/>
</dbReference>
<dbReference type="PROSITE" id="PS01102">
    <property type="entry name" value="ZF_DKSA_1"/>
    <property type="match status" value="1"/>
</dbReference>
<accession>A0ABQ0JVF5</accession>
<evidence type="ECO:0000256" key="5">
    <source>
        <dbReference type="SAM" id="Coils"/>
    </source>
</evidence>
<dbReference type="Gene3D" id="1.20.120.910">
    <property type="entry name" value="DksA, coiled-coil domain"/>
    <property type="match status" value="1"/>
</dbReference>
<dbReference type="PANTHER" id="PTHR33823">
    <property type="entry name" value="RNA POLYMERASE-BINDING TRANSCRIPTION FACTOR DKSA-RELATED"/>
    <property type="match status" value="1"/>
</dbReference>
<keyword evidence="1" id="KW-0479">Metal-binding</keyword>
<dbReference type="InterPro" id="IPR037187">
    <property type="entry name" value="DnaK_N"/>
</dbReference>
<evidence type="ECO:0000313" key="7">
    <source>
        <dbReference type="EMBL" id="GAN32727.1"/>
    </source>
</evidence>
<keyword evidence="5" id="KW-0175">Coiled coil</keyword>
<keyword evidence="2" id="KW-0863">Zinc-finger</keyword>
<dbReference type="InterPro" id="IPR020458">
    <property type="entry name" value="Znf_DskA_TraR_CS"/>
</dbReference>
<dbReference type="RefSeq" id="WP_052562840.1">
    <property type="nucleotide sequence ID" value="NZ_BAFN01000001.1"/>
</dbReference>
<dbReference type="Pfam" id="PF01258">
    <property type="entry name" value="zf-dskA_traR"/>
    <property type="match status" value="1"/>
</dbReference>
<dbReference type="InterPro" id="IPR020460">
    <property type="entry name" value="Znf_C4-type_bac"/>
</dbReference>
<feature type="domain" description="Zinc finger DksA/TraR C4-type" evidence="6">
    <location>
        <begin position="81"/>
        <end position="114"/>
    </location>
</feature>
<evidence type="ECO:0000259" key="6">
    <source>
        <dbReference type="Pfam" id="PF01258"/>
    </source>
</evidence>
<feature type="zinc finger region" description="dksA C4-type" evidence="4">
    <location>
        <begin position="84"/>
        <end position="108"/>
    </location>
</feature>
<evidence type="ECO:0000256" key="3">
    <source>
        <dbReference type="ARBA" id="ARBA00022833"/>
    </source>
</evidence>
<dbReference type="Proteomes" id="UP000032309">
    <property type="component" value="Unassembled WGS sequence"/>
</dbReference>
<dbReference type="EMBL" id="BAFN01000001">
    <property type="protein sequence ID" value="GAN32727.1"/>
    <property type="molecule type" value="Genomic_DNA"/>
</dbReference>